<protein>
    <submittedName>
        <fullName evidence="4">Recombinase family protein</fullName>
    </submittedName>
</protein>
<reference evidence="4 5" key="1">
    <citation type="submission" date="2020-01" db="EMBL/GenBank/DDBJ databases">
        <title>Anaeroalcalibacter tamaniensis gen. nov., sp. nov., moderately halophilic strictly anaerobic fermenter bacterium from mud volcano of Taman peninsula.</title>
        <authorList>
            <person name="Frolova A."/>
            <person name="Merkel A.Y."/>
            <person name="Slobodkin A.I."/>
        </authorList>
    </citation>
    <scope>NUCLEOTIDE SEQUENCE [LARGE SCALE GENOMIC DNA]</scope>
    <source>
        <strain evidence="4 5">F-3ap</strain>
    </source>
</reference>
<dbReference type="PANTHER" id="PTHR30461:SF23">
    <property type="entry name" value="DNA RECOMBINASE-RELATED"/>
    <property type="match status" value="1"/>
</dbReference>
<evidence type="ECO:0000256" key="1">
    <source>
        <dbReference type="SAM" id="Coils"/>
    </source>
</evidence>
<dbReference type="InterPro" id="IPR050639">
    <property type="entry name" value="SSR_resolvase"/>
</dbReference>
<sequence>MSTGQIERAPTARVRVIPARTRTPRDEEHFDGQKKRIGVYVRVSTDSTMQATSYDIQVSYFKEYVEKNPNWELVEIFADEGLSGTSTKNRVEFNRMIERCKNKEIDYIITKSISRFARNTLDCLHYIRMLKNLGIGIFFQKENLDTLDSKSELFLTILSSMAQEESRSISENTKWGVQKRFQQGKAHIPTTYFLGYTEDEDGNIIIDEKQAEVVRRIYRELLEGKGTPTIAKGLMKDKIRTARNKKTWTSDAVLKILRNEKYKGDCLAQKTVTVDYLTHERVRNKEHQPQYYIRNHHPAIISEKDWEKVQEELTRRNKMLRDPDNKYSMTYSGAAPFSNKLFCGECGRPVTRRRLTTHFGEERIPAKFTAWHCRAASKRDKEFTDCSCSYIWEEELEKAFMKLLFDIKKDKNRLLKDVELAIEEASLTEEEERRLNELGIQIERIADKITEMATRASGNNEVVYEATMRHMIYEQEILQMEHDGLNENKKESEYLKENIKILLEDLEKIEGPEEPFDEDIFKRTVERGTVFAKWQVELHLKCGVSYKVSAKRRPQRSKKEK</sequence>
<name>A0A7X5HWI7_9FIRM</name>
<dbReference type="InterPro" id="IPR036162">
    <property type="entry name" value="Resolvase-like_N_sf"/>
</dbReference>
<dbReference type="AlphaFoldDB" id="A0A7X5HWI7"/>
<dbReference type="InterPro" id="IPR011109">
    <property type="entry name" value="DNA_bind_recombinase_dom"/>
</dbReference>
<dbReference type="GO" id="GO:0000150">
    <property type="term" value="F:DNA strand exchange activity"/>
    <property type="evidence" value="ECO:0007669"/>
    <property type="project" value="InterPro"/>
</dbReference>
<dbReference type="PANTHER" id="PTHR30461">
    <property type="entry name" value="DNA-INVERTASE FROM LAMBDOID PROPHAGE"/>
    <property type="match status" value="1"/>
</dbReference>
<dbReference type="InterPro" id="IPR006119">
    <property type="entry name" value="Resolv_N"/>
</dbReference>
<dbReference type="PROSITE" id="PS51737">
    <property type="entry name" value="RECOMBINASE_DNA_BIND"/>
    <property type="match status" value="1"/>
</dbReference>
<evidence type="ECO:0000259" key="3">
    <source>
        <dbReference type="PROSITE" id="PS51737"/>
    </source>
</evidence>
<keyword evidence="1" id="KW-0175">Coiled coil</keyword>
<comment type="caution">
    <text evidence="4">The sequence shown here is derived from an EMBL/GenBank/DDBJ whole genome shotgun (WGS) entry which is preliminary data.</text>
</comment>
<dbReference type="RefSeq" id="WP_162370638.1">
    <property type="nucleotide sequence ID" value="NZ_JAAEEH010000023.1"/>
</dbReference>
<dbReference type="SMART" id="SM00857">
    <property type="entry name" value="Resolvase"/>
    <property type="match status" value="1"/>
</dbReference>
<evidence type="ECO:0000259" key="2">
    <source>
        <dbReference type="PROSITE" id="PS51736"/>
    </source>
</evidence>
<proteinExistence type="predicted"/>
<keyword evidence="5" id="KW-1185">Reference proteome</keyword>
<dbReference type="Pfam" id="PF13408">
    <property type="entry name" value="Zn_ribbon_recom"/>
    <property type="match status" value="1"/>
</dbReference>
<dbReference type="InterPro" id="IPR025827">
    <property type="entry name" value="Zn_ribbon_recom_dom"/>
</dbReference>
<feature type="domain" description="Recombinase" evidence="3">
    <location>
        <begin position="193"/>
        <end position="319"/>
    </location>
</feature>
<gene>
    <name evidence="4" type="ORF">GXN74_09180</name>
</gene>
<dbReference type="EMBL" id="JAAEEH010000023">
    <property type="protein sequence ID" value="NDL67911.1"/>
    <property type="molecule type" value="Genomic_DNA"/>
</dbReference>
<evidence type="ECO:0000313" key="5">
    <source>
        <dbReference type="Proteomes" id="UP000461585"/>
    </source>
</evidence>
<dbReference type="Pfam" id="PF07508">
    <property type="entry name" value="Recombinase"/>
    <property type="match status" value="1"/>
</dbReference>
<accession>A0A7X5HWI7</accession>
<feature type="domain" description="Resolvase/invertase-type recombinase catalytic" evidence="2">
    <location>
        <begin position="36"/>
        <end position="184"/>
    </location>
</feature>
<dbReference type="Proteomes" id="UP000461585">
    <property type="component" value="Unassembled WGS sequence"/>
</dbReference>
<evidence type="ECO:0000313" key="4">
    <source>
        <dbReference type="EMBL" id="NDL67911.1"/>
    </source>
</evidence>
<dbReference type="SUPFAM" id="SSF53041">
    <property type="entry name" value="Resolvase-like"/>
    <property type="match status" value="1"/>
</dbReference>
<dbReference type="Gene3D" id="3.90.1750.20">
    <property type="entry name" value="Putative Large Serine Recombinase, Chain B, Domain 2"/>
    <property type="match status" value="1"/>
</dbReference>
<organism evidence="4 5">
    <name type="scientific">Anaerotalea alkaliphila</name>
    <dbReference type="NCBI Taxonomy" id="2662126"/>
    <lineage>
        <taxon>Bacteria</taxon>
        <taxon>Bacillati</taxon>
        <taxon>Bacillota</taxon>
        <taxon>Clostridia</taxon>
        <taxon>Eubacteriales</taxon>
        <taxon>Anaerotalea</taxon>
    </lineage>
</organism>
<feature type="coiled-coil region" evidence="1">
    <location>
        <begin position="411"/>
        <end position="448"/>
    </location>
</feature>
<dbReference type="Pfam" id="PF00239">
    <property type="entry name" value="Resolvase"/>
    <property type="match status" value="1"/>
</dbReference>
<dbReference type="Gene3D" id="3.40.50.1390">
    <property type="entry name" value="Resolvase, N-terminal catalytic domain"/>
    <property type="match status" value="1"/>
</dbReference>
<dbReference type="PROSITE" id="PS51736">
    <property type="entry name" value="RECOMBINASES_3"/>
    <property type="match status" value="1"/>
</dbReference>
<dbReference type="InterPro" id="IPR038109">
    <property type="entry name" value="DNA_bind_recomb_sf"/>
</dbReference>
<dbReference type="GO" id="GO:0003677">
    <property type="term" value="F:DNA binding"/>
    <property type="evidence" value="ECO:0007669"/>
    <property type="project" value="InterPro"/>
</dbReference>
<dbReference type="CDD" id="cd00338">
    <property type="entry name" value="Ser_Recombinase"/>
    <property type="match status" value="1"/>
</dbReference>